<dbReference type="PANTHER" id="PTHR30336:SF20">
    <property type="entry name" value="DUF218 DOMAIN-CONTAINING PROTEIN"/>
    <property type="match status" value="1"/>
</dbReference>
<dbReference type="GeneID" id="28899445"/>
<name>A0A165H5N0_XYLHT</name>
<sequence length="327" mass="36107">MSAPSIAEAVNTVSSFLAFEQVHSSSDLEHIWQSASAERQHSAASELPPTDVIVLCASAVLSTAETVFSTLAKCHSLREQEVSQNKHRIVLVLCGGLGHSTELMHQAVAAHPKYGVLAKKLSGQPEARILQAIGEKYFWLNINGVQSEDVTAFMAKDQLPSFSILIEDKSTNCGANAARTREVLETHGIYSPRSIVVSQDPTMCRRTIASFERVYSDKIGDGPRLFSWPTFVPTVATDREMEGRTDHDISSFLCYDILRMGQVDPDGLWTITRFLDLIMGEIPRLRDNTDGYGPTGKGFISHVDIPENVETAWQILDAIMTNSGRRR</sequence>
<proteinExistence type="predicted"/>
<keyword evidence="2" id="KW-1185">Reference proteome</keyword>
<dbReference type="AlphaFoldDB" id="A0A165H5N0"/>
<dbReference type="OMA" id="WPTFVPK"/>
<evidence type="ECO:0000313" key="2">
    <source>
        <dbReference type="Proteomes" id="UP000076632"/>
    </source>
</evidence>
<dbReference type="Gene3D" id="1.10.3620.10">
    <property type="entry name" value="YdcF like domain"/>
    <property type="match status" value="1"/>
</dbReference>
<dbReference type="InParanoid" id="A0A165H5N0"/>
<dbReference type="STRING" id="1328760.A0A165H5N0"/>
<dbReference type="RefSeq" id="XP_018188574.1">
    <property type="nucleotide sequence ID" value="XM_018334308.1"/>
</dbReference>
<dbReference type="GO" id="GO:0005886">
    <property type="term" value="C:plasma membrane"/>
    <property type="evidence" value="ECO:0007669"/>
    <property type="project" value="TreeGrafter"/>
</dbReference>
<dbReference type="Gene3D" id="3.40.50.620">
    <property type="entry name" value="HUPs"/>
    <property type="match status" value="1"/>
</dbReference>
<dbReference type="EMBL" id="KV407458">
    <property type="protein sequence ID" value="KZF23019.1"/>
    <property type="molecule type" value="Genomic_DNA"/>
</dbReference>
<accession>A0A165H5N0</accession>
<dbReference type="InterPro" id="IPR051599">
    <property type="entry name" value="Cell_Envelope_Assoc"/>
</dbReference>
<dbReference type="PANTHER" id="PTHR30336">
    <property type="entry name" value="INNER MEMBRANE PROTEIN, PROBABLE PERMEASE"/>
    <property type="match status" value="1"/>
</dbReference>
<reference evidence="1 2" key="1">
    <citation type="journal article" date="2016" name="Fungal Biol.">
        <title>The genome of Xylona heveae provides a window into fungal endophytism.</title>
        <authorList>
            <person name="Gazis R."/>
            <person name="Kuo A."/>
            <person name="Riley R."/>
            <person name="LaButti K."/>
            <person name="Lipzen A."/>
            <person name="Lin J."/>
            <person name="Amirebrahimi M."/>
            <person name="Hesse C.N."/>
            <person name="Spatafora J.W."/>
            <person name="Henrissat B."/>
            <person name="Hainaut M."/>
            <person name="Grigoriev I.V."/>
            <person name="Hibbett D.S."/>
        </authorList>
    </citation>
    <scope>NUCLEOTIDE SEQUENCE [LARGE SCALE GENOMIC DNA]</scope>
    <source>
        <strain evidence="1 2">TC161</strain>
    </source>
</reference>
<organism evidence="1 2">
    <name type="scientific">Xylona heveae (strain CBS 132557 / TC161)</name>
    <dbReference type="NCBI Taxonomy" id="1328760"/>
    <lineage>
        <taxon>Eukaryota</taxon>
        <taxon>Fungi</taxon>
        <taxon>Dikarya</taxon>
        <taxon>Ascomycota</taxon>
        <taxon>Pezizomycotina</taxon>
        <taxon>Xylonomycetes</taxon>
        <taxon>Xylonales</taxon>
        <taxon>Xylonaceae</taxon>
        <taxon>Xylona</taxon>
    </lineage>
</organism>
<gene>
    <name evidence="1" type="ORF">L228DRAFT_261124</name>
</gene>
<evidence type="ECO:0000313" key="1">
    <source>
        <dbReference type="EMBL" id="KZF23019.1"/>
    </source>
</evidence>
<dbReference type="OrthoDB" id="17725at2759"/>
<protein>
    <submittedName>
        <fullName evidence="1">Uncharacterized protein</fullName>
    </submittedName>
</protein>
<dbReference type="Proteomes" id="UP000076632">
    <property type="component" value="Unassembled WGS sequence"/>
</dbReference>
<dbReference type="InterPro" id="IPR014729">
    <property type="entry name" value="Rossmann-like_a/b/a_fold"/>
</dbReference>